<protein>
    <recommendedName>
        <fullName evidence="3">DUF3848 domain-containing protein</fullName>
    </recommendedName>
</protein>
<keyword evidence="2" id="KW-1185">Reference proteome</keyword>
<accession>A0ABX2I1X9</accession>
<reference evidence="1 2" key="1">
    <citation type="journal article" date="2020" name="Cell Host Microbe">
        <title>Functional and Genomic Variation between Human-Derived Isolates of Lachnospiraceae Reveals Inter- and Intra-Species Diversity.</title>
        <authorList>
            <person name="Sorbara M.T."/>
            <person name="Littmann E.R."/>
            <person name="Fontana E."/>
            <person name="Moody T.U."/>
            <person name="Kohout C.E."/>
            <person name="Gjonbalaj M."/>
            <person name="Eaton V."/>
            <person name="Seok R."/>
            <person name="Leiner I.M."/>
            <person name="Pamer E.G."/>
        </authorList>
    </citation>
    <scope>NUCLEOTIDE SEQUENCE [LARGE SCALE GENOMIC DNA]</scope>
    <source>
        <strain evidence="1 2">MSK.14.57</strain>
    </source>
</reference>
<evidence type="ECO:0008006" key="3">
    <source>
        <dbReference type="Google" id="ProtNLM"/>
    </source>
</evidence>
<organism evidence="1 2">
    <name type="scientific">Anaerostipes hadrus</name>
    <dbReference type="NCBI Taxonomy" id="649756"/>
    <lineage>
        <taxon>Bacteria</taxon>
        <taxon>Bacillati</taxon>
        <taxon>Bacillota</taxon>
        <taxon>Clostridia</taxon>
        <taxon>Lachnospirales</taxon>
        <taxon>Lachnospiraceae</taxon>
        <taxon>Anaerostipes</taxon>
    </lineage>
</organism>
<sequence length="150" mass="17942">MESKIKQIKSKLLNAAGKYADYHSYLDTLYDLDEKYDETLEIYNKSIWFGQSDGTIREKAAHMLNITLNLFQDMANNSEKELFSVIQEILECNREDQYQIWEKELFLDKNKIQLDELKEELLEWEEFPYEQQKALDKLICTLDKINETLQ</sequence>
<proteinExistence type="predicted"/>
<dbReference type="RefSeq" id="WP_118739586.1">
    <property type="nucleotide sequence ID" value="NZ_JAAIQB010000051.1"/>
</dbReference>
<dbReference type="EMBL" id="JAAITB010000050">
    <property type="protein sequence ID" value="NSJ81014.1"/>
    <property type="molecule type" value="Genomic_DNA"/>
</dbReference>
<dbReference type="Proteomes" id="UP001644750">
    <property type="component" value="Unassembled WGS sequence"/>
</dbReference>
<name>A0ABX2I1X9_ANAHA</name>
<comment type="caution">
    <text evidence="1">The sequence shown here is derived from an EMBL/GenBank/DDBJ whole genome shotgun (WGS) entry which is preliminary data.</text>
</comment>
<gene>
    <name evidence="1" type="ORF">G5A72_15815</name>
</gene>
<evidence type="ECO:0000313" key="1">
    <source>
        <dbReference type="EMBL" id="NSJ81014.1"/>
    </source>
</evidence>
<evidence type="ECO:0000313" key="2">
    <source>
        <dbReference type="Proteomes" id="UP001644750"/>
    </source>
</evidence>